<organism evidence="4 5">
    <name type="scientific">Emiliania huxleyi (strain CCMP1516)</name>
    <dbReference type="NCBI Taxonomy" id="280463"/>
    <lineage>
        <taxon>Eukaryota</taxon>
        <taxon>Haptista</taxon>
        <taxon>Haptophyta</taxon>
        <taxon>Prymnesiophyceae</taxon>
        <taxon>Isochrysidales</taxon>
        <taxon>Noelaerhabdaceae</taxon>
        <taxon>Emiliania</taxon>
    </lineage>
</organism>
<evidence type="ECO:0000256" key="2">
    <source>
        <dbReference type="ARBA" id="ARBA00022737"/>
    </source>
</evidence>
<evidence type="ECO:0000256" key="3">
    <source>
        <dbReference type="SAM" id="MobiDB-lite"/>
    </source>
</evidence>
<dbReference type="RefSeq" id="XP_005784991.1">
    <property type="nucleotide sequence ID" value="XM_005784934.1"/>
</dbReference>
<evidence type="ECO:0008006" key="6">
    <source>
        <dbReference type="Google" id="ProtNLM"/>
    </source>
</evidence>
<feature type="compositionally biased region" description="Low complexity" evidence="3">
    <location>
        <begin position="7"/>
        <end position="19"/>
    </location>
</feature>
<dbReference type="SUPFAM" id="SSF117281">
    <property type="entry name" value="Kelch motif"/>
    <property type="match status" value="1"/>
</dbReference>
<dbReference type="PaxDb" id="2903-EOD32562"/>
<proteinExistence type="predicted"/>
<name>A0A0D3K9X7_EMIH1</name>
<dbReference type="GeneID" id="17277834"/>
<dbReference type="OMA" id="WALHETE"/>
<accession>A0A0D3K9X7</accession>
<dbReference type="Proteomes" id="UP000013827">
    <property type="component" value="Unassembled WGS sequence"/>
</dbReference>
<dbReference type="InterPro" id="IPR015915">
    <property type="entry name" value="Kelch-typ_b-propeller"/>
</dbReference>
<dbReference type="Gene3D" id="2.120.10.80">
    <property type="entry name" value="Kelch-type beta propeller"/>
    <property type="match status" value="2"/>
</dbReference>
<dbReference type="HOGENOM" id="CLU_439069_0_0_1"/>
<sequence>MHPHTLPSDSAPDSSSDAPTLESLPPELIAAIGVHVKLPWLGRFACCCAAVAGAVRQAEEAWAAVWASLTGGVAPAPLGARAAVRSLLTLDQAHWRSLPGSSGEAPDWRQHGCVLTCSGGTRLILFGGRDGRRFFCDTWACDLASGAWVRVAAHSDARCPSPRCFNSDSGGGRVLRSGEEEWAVLHGGLCAPGYRDSQTWLLGPLSHPPEEWSWLPASPPDHVEGAAPVARFHHTLTLLPRREAAGDDSLALLGGHDRTISPLLDLRLFSLRHASLPRKASGVAAASVSVGWSSSLSPHLLGPAPSPRAFHSAAHYDHPAAGRGLLLACCGLGPAAGGEEVFAALDDTWAFDLSSGRWLELAARLPHGFARSRAALAVSRDRLLLAGGCRARAAALATYLPLTPGPAFDDVWLLDLRRAELALRLPGEFATSNLSSYSNAPALGLRPAAVSAWERCVLPHERAHRTPHANATAGTLHGGAVVLVLGGHDTFLSPLADEAAWALHETEAIVVGERPERTEARLCTRGAPHSCGEGGASPSRRQLVGGARMLVQGLETQDLSRHDPQAHINGSIGTVVSRASGSADGRVDLALGPPHSKSISIRCQHLRPSRSEARGSMPTLAAL</sequence>
<evidence type="ECO:0000313" key="5">
    <source>
        <dbReference type="Proteomes" id="UP000013827"/>
    </source>
</evidence>
<dbReference type="KEGG" id="ehx:EMIHUDRAFT_230713"/>
<reference evidence="5" key="1">
    <citation type="journal article" date="2013" name="Nature">
        <title>Pan genome of the phytoplankton Emiliania underpins its global distribution.</title>
        <authorList>
            <person name="Read B.A."/>
            <person name="Kegel J."/>
            <person name="Klute M.J."/>
            <person name="Kuo A."/>
            <person name="Lefebvre S.C."/>
            <person name="Maumus F."/>
            <person name="Mayer C."/>
            <person name="Miller J."/>
            <person name="Monier A."/>
            <person name="Salamov A."/>
            <person name="Young J."/>
            <person name="Aguilar M."/>
            <person name="Claverie J.M."/>
            <person name="Frickenhaus S."/>
            <person name="Gonzalez K."/>
            <person name="Herman E.K."/>
            <person name="Lin Y.C."/>
            <person name="Napier J."/>
            <person name="Ogata H."/>
            <person name="Sarno A.F."/>
            <person name="Shmutz J."/>
            <person name="Schroeder D."/>
            <person name="de Vargas C."/>
            <person name="Verret F."/>
            <person name="von Dassow P."/>
            <person name="Valentin K."/>
            <person name="Van de Peer Y."/>
            <person name="Wheeler G."/>
            <person name="Dacks J.B."/>
            <person name="Delwiche C.F."/>
            <person name="Dyhrman S.T."/>
            <person name="Glockner G."/>
            <person name="John U."/>
            <person name="Richards T."/>
            <person name="Worden A.Z."/>
            <person name="Zhang X."/>
            <person name="Grigoriev I.V."/>
            <person name="Allen A.E."/>
            <person name="Bidle K."/>
            <person name="Borodovsky M."/>
            <person name="Bowler C."/>
            <person name="Brownlee C."/>
            <person name="Cock J.M."/>
            <person name="Elias M."/>
            <person name="Gladyshev V.N."/>
            <person name="Groth M."/>
            <person name="Guda C."/>
            <person name="Hadaegh A."/>
            <person name="Iglesias-Rodriguez M.D."/>
            <person name="Jenkins J."/>
            <person name="Jones B.M."/>
            <person name="Lawson T."/>
            <person name="Leese F."/>
            <person name="Lindquist E."/>
            <person name="Lobanov A."/>
            <person name="Lomsadze A."/>
            <person name="Malik S.B."/>
            <person name="Marsh M.E."/>
            <person name="Mackinder L."/>
            <person name="Mock T."/>
            <person name="Mueller-Roeber B."/>
            <person name="Pagarete A."/>
            <person name="Parker M."/>
            <person name="Probert I."/>
            <person name="Quesneville H."/>
            <person name="Raines C."/>
            <person name="Rensing S.A."/>
            <person name="Riano-Pachon D.M."/>
            <person name="Richier S."/>
            <person name="Rokitta S."/>
            <person name="Shiraiwa Y."/>
            <person name="Soanes D.M."/>
            <person name="van der Giezen M."/>
            <person name="Wahlund T.M."/>
            <person name="Williams B."/>
            <person name="Wilson W."/>
            <person name="Wolfe G."/>
            <person name="Wurch L.L."/>
        </authorList>
    </citation>
    <scope>NUCLEOTIDE SEQUENCE</scope>
</reference>
<feature type="region of interest" description="Disordered" evidence="3">
    <location>
        <begin position="1"/>
        <end position="20"/>
    </location>
</feature>
<dbReference type="Pfam" id="PF07646">
    <property type="entry name" value="Kelch_2"/>
    <property type="match status" value="1"/>
</dbReference>
<dbReference type="InterPro" id="IPR011498">
    <property type="entry name" value="Kelch_2"/>
</dbReference>
<dbReference type="PANTHER" id="PTHR46093:SF18">
    <property type="entry name" value="FIBRONECTIN TYPE-III DOMAIN-CONTAINING PROTEIN"/>
    <property type="match status" value="1"/>
</dbReference>
<keyword evidence="1" id="KW-0880">Kelch repeat</keyword>
<keyword evidence="2" id="KW-0677">Repeat</keyword>
<dbReference type="AlphaFoldDB" id="A0A0D3K9X7"/>
<reference evidence="4" key="2">
    <citation type="submission" date="2024-10" db="UniProtKB">
        <authorList>
            <consortium name="EnsemblProtists"/>
        </authorList>
    </citation>
    <scope>IDENTIFICATION</scope>
</reference>
<protein>
    <recommendedName>
        <fullName evidence="6">F-box domain-containing protein</fullName>
    </recommendedName>
</protein>
<evidence type="ECO:0000256" key="1">
    <source>
        <dbReference type="ARBA" id="ARBA00022441"/>
    </source>
</evidence>
<dbReference type="PANTHER" id="PTHR46093">
    <property type="entry name" value="ACYL-COA-BINDING DOMAIN-CONTAINING PROTEIN 5"/>
    <property type="match status" value="1"/>
</dbReference>
<dbReference type="EnsemblProtists" id="EOD32562">
    <property type="protein sequence ID" value="EOD32562"/>
    <property type="gene ID" value="EMIHUDRAFT_230713"/>
</dbReference>
<evidence type="ECO:0000313" key="4">
    <source>
        <dbReference type="EnsemblProtists" id="EOD32562"/>
    </source>
</evidence>
<keyword evidence="5" id="KW-1185">Reference proteome</keyword>